<reference evidence="3" key="1">
    <citation type="journal article" date="2017" name="Genome Biol.">
        <title>Comparative genomics reveals high biological diversity and specific adaptations in the industrially and medically important fungal genus Aspergillus.</title>
        <authorList>
            <person name="de Vries R.P."/>
            <person name="Riley R."/>
            <person name="Wiebenga A."/>
            <person name="Aguilar-Osorio G."/>
            <person name="Amillis S."/>
            <person name="Uchima C.A."/>
            <person name="Anderluh G."/>
            <person name="Asadollahi M."/>
            <person name="Askin M."/>
            <person name="Barry K."/>
            <person name="Battaglia E."/>
            <person name="Bayram O."/>
            <person name="Benocci T."/>
            <person name="Braus-Stromeyer S.A."/>
            <person name="Caldana C."/>
            <person name="Canovas D."/>
            <person name="Cerqueira G.C."/>
            <person name="Chen F."/>
            <person name="Chen W."/>
            <person name="Choi C."/>
            <person name="Clum A."/>
            <person name="Dos Santos R.A."/>
            <person name="Damasio A.R."/>
            <person name="Diallinas G."/>
            <person name="Emri T."/>
            <person name="Fekete E."/>
            <person name="Flipphi M."/>
            <person name="Freyberg S."/>
            <person name="Gallo A."/>
            <person name="Gournas C."/>
            <person name="Habgood R."/>
            <person name="Hainaut M."/>
            <person name="Harispe M.L."/>
            <person name="Henrissat B."/>
            <person name="Hilden K.S."/>
            <person name="Hope R."/>
            <person name="Hossain A."/>
            <person name="Karabika E."/>
            <person name="Karaffa L."/>
            <person name="Karanyi Z."/>
            <person name="Krasevec N."/>
            <person name="Kuo A."/>
            <person name="Kusch H."/>
            <person name="LaButti K."/>
            <person name="Lagendijk E.L."/>
            <person name="Lapidus A."/>
            <person name="Levasseur A."/>
            <person name="Lindquist E."/>
            <person name="Lipzen A."/>
            <person name="Logrieco A.F."/>
            <person name="MacCabe A."/>
            <person name="Maekelae M.R."/>
            <person name="Malavazi I."/>
            <person name="Melin P."/>
            <person name="Meyer V."/>
            <person name="Mielnichuk N."/>
            <person name="Miskei M."/>
            <person name="Molnar A.P."/>
            <person name="Mule G."/>
            <person name="Ngan C.Y."/>
            <person name="Orejas M."/>
            <person name="Orosz E."/>
            <person name="Ouedraogo J.P."/>
            <person name="Overkamp K.M."/>
            <person name="Park H.-S."/>
            <person name="Perrone G."/>
            <person name="Piumi F."/>
            <person name="Punt P.J."/>
            <person name="Ram A.F."/>
            <person name="Ramon A."/>
            <person name="Rauscher S."/>
            <person name="Record E."/>
            <person name="Riano-Pachon D.M."/>
            <person name="Robert V."/>
            <person name="Roehrig J."/>
            <person name="Ruller R."/>
            <person name="Salamov A."/>
            <person name="Salih N.S."/>
            <person name="Samson R.A."/>
            <person name="Sandor E."/>
            <person name="Sanguinetti M."/>
            <person name="Schuetze T."/>
            <person name="Sepcic K."/>
            <person name="Shelest E."/>
            <person name="Sherlock G."/>
            <person name="Sophianopoulou V."/>
            <person name="Squina F.M."/>
            <person name="Sun H."/>
            <person name="Susca A."/>
            <person name="Todd R.B."/>
            <person name="Tsang A."/>
            <person name="Unkles S.E."/>
            <person name="van de Wiele N."/>
            <person name="van Rossen-Uffink D."/>
            <person name="Oliveira J.V."/>
            <person name="Vesth T.C."/>
            <person name="Visser J."/>
            <person name="Yu J.-H."/>
            <person name="Zhou M."/>
            <person name="Andersen M.R."/>
            <person name="Archer D.B."/>
            <person name="Baker S.E."/>
            <person name="Benoit I."/>
            <person name="Brakhage A.A."/>
            <person name="Braus G.H."/>
            <person name="Fischer R."/>
            <person name="Frisvad J.C."/>
            <person name="Goldman G.H."/>
            <person name="Houbraken J."/>
            <person name="Oakley B."/>
            <person name="Pocsi I."/>
            <person name="Scazzocchio C."/>
            <person name="Seiboth B."/>
            <person name="vanKuyk P.A."/>
            <person name="Wortman J."/>
            <person name="Dyer P.S."/>
            <person name="Grigoriev I.V."/>
        </authorList>
    </citation>
    <scope>NUCLEOTIDE SEQUENCE [LARGE SCALE GENOMIC DNA]</scope>
    <source>
        <strain evidence="3">ATCC 16872 / CBS 172.66 / WB 5094</strain>
    </source>
</reference>
<feature type="region of interest" description="Disordered" evidence="1">
    <location>
        <begin position="105"/>
        <end position="137"/>
    </location>
</feature>
<feature type="region of interest" description="Disordered" evidence="1">
    <location>
        <begin position="1"/>
        <end position="32"/>
    </location>
</feature>
<accession>A0A1L9WVG8</accession>
<evidence type="ECO:0000313" key="2">
    <source>
        <dbReference type="EMBL" id="OJK00251.1"/>
    </source>
</evidence>
<dbReference type="RefSeq" id="XP_020056590.1">
    <property type="nucleotide sequence ID" value="XM_020199856.1"/>
</dbReference>
<dbReference type="GO" id="GO:0016538">
    <property type="term" value="F:cyclin-dependent protein serine/threonine kinase regulator activity"/>
    <property type="evidence" value="ECO:0007669"/>
    <property type="project" value="TreeGrafter"/>
</dbReference>
<dbReference type="InterPro" id="IPR036915">
    <property type="entry name" value="Cyclin-like_sf"/>
</dbReference>
<dbReference type="CDD" id="cd20557">
    <property type="entry name" value="CYCLIN_ScPCL1-like"/>
    <property type="match status" value="1"/>
</dbReference>
<sequence length="652" mass="70770">MSLPVLPPQPQLPTLHPVTPTIGPYTRPASARKRPFESIPDISDNWTAPFRDGLPTPPSEMNGVATYNVIPSSGYGSKLDGITLPPYAKVSDYPRMNFDGATAMVPMSKPHYQPPVKENNTREQDSRKKSSTNSTASYLQIPSTINNSKGSLAEFAAQMTCLFWFESAAKLKAVEERSPSAGSLAPETMPTAGFQKWVTNILSTTQVSQNVVLLALMFVYRLKKFNPGVRGKKGSEYRLMTIALMLGNKFLDDNTYTNKTWAEVSGITVQEIHIMEVEFLSNIRYNLYVSKEEWRQWHVKLGLFADYFNNAPRVAEKSDRAVVPPALRVSSDLAPISRAALCSPSKLPSPPATDALRSHHWPLPLNGMPYAGGACQLPPSDMPLPSSSSSSNPNPRKRSRDEAVEELPLPSKRNTAAMVPNLPVSSALTNIPALPPVMPSISTSTCTAPSTSVPPLVPAMPDSVSRLPRPNFPSLSLAPTMPPAVSTVPQLPSTGRVMPPVYAPTNTWIPPQMPTTTTVAPAVAVPTVPPLGNGLYTSLPDPSRHHNSPFAISSAGISPAVSAYSVTPQSHLSPSFFLANRNSPYRPVRSVNTLLIPPPSASLQQQRSVPFDHMHYQPLGKTVAERKTGVLPYLHHEAWPSGPIGQPMFHSS</sequence>
<feature type="region of interest" description="Disordered" evidence="1">
    <location>
        <begin position="372"/>
        <end position="418"/>
    </location>
</feature>
<dbReference type="Pfam" id="PF08613">
    <property type="entry name" value="Cyclin"/>
    <property type="match status" value="1"/>
</dbReference>
<protein>
    <recommendedName>
        <fullName evidence="4">Cyclin-like domain-containing protein</fullName>
    </recommendedName>
</protein>
<evidence type="ECO:0000256" key="1">
    <source>
        <dbReference type="SAM" id="MobiDB-lite"/>
    </source>
</evidence>
<organism evidence="2 3">
    <name type="scientific">Aspergillus aculeatus (strain ATCC 16872 / CBS 172.66 / WB 5094)</name>
    <dbReference type="NCBI Taxonomy" id="690307"/>
    <lineage>
        <taxon>Eukaryota</taxon>
        <taxon>Fungi</taxon>
        <taxon>Dikarya</taxon>
        <taxon>Ascomycota</taxon>
        <taxon>Pezizomycotina</taxon>
        <taxon>Eurotiomycetes</taxon>
        <taxon>Eurotiomycetidae</taxon>
        <taxon>Eurotiales</taxon>
        <taxon>Aspergillaceae</taxon>
        <taxon>Aspergillus</taxon>
        <taxon>Aspergillus subgen. Circumdati</taxon>
    </lineage>
</organism>
<keyword evidence="3" id="KW-1185">Reference proteome</keyword>
<dbReference type="GO" id="GO:0000307">
    <property type="term" value="C:cyclin-dependent protein kinase holoenzyme complex"/>
    <property type="evidence" value="ECO:0007669"/>
    <property type="project" value="TreeGrafter"/>
</dbReference>
<name>A0A1L9WVG8_ASPA1</name>
<dbReference type="OrthoDB" id="442243at2759"/>
<dbReference type="EMBL" id="KV878976">
    <property type="protein sequence ID" value="OJK00251.1"/>
    <property type="molecule type" value="Genomic_DNA"/>
</dbReference>
<dbReference type="Gene3D" id="1.10.472.10">
    <property type="entry name" value="Cyclin-like"/>
    <property type="match status" value="1"/>
</dbReference>
<dbReference type="PANTHER" id="PTHR15615:SF118">
    <property type="entry name" value="CYCLIN, HYPOTHETICAL (EUROFUNG)"/>
    <property type="match status" value="1"/>
</dbReference>
<proteinExistence type="predicted"/>
<feature type="compositionally biased region" description="Low complexity" evidence="1">
    <location>
        <begin position="12"/>
        <end position="21"/>
    </location>
</feature>
<dbReference type="PANTHER" id="PTHR15615">
    <property type="match status" value="1"/>
</dbReference>
<dbReference type="SUPFAM" id="SSF47954">
    <property type="entry name" value="Cyclin-like"/>
    <property type="match status" value="1"/>
</dbReference>
<feature type="non-terminal residue" evidence="2">
    <location>
        <position position="652"/>
    </location>
</feature>
<dbReference type="GO" id="GO:0019901">
    <property type="term" value="F:protein kinase binding"/>
    <property type="evidence" value="ECO:0007669"/>
    <property type="project" value="InterPro"/>
</dbReference>
<dbReference type="OMA" id="GFKKWVT"/>
<evidence type="ECO:0000313" key="3">
    <source>
        <dbReference type="Proteomes" id="UP000184546"/>
    </source>
</evidence>
<feature type="compositionally biased region" description="Basic and acidic residues" evidence="1">
    <location>
        <begin position="119"/>
        <end position="128"/>
    </location>
</feature>
<dbReference type="STRING" id="690307.A0A1L9WVG8"/>
<dbReference type="AlphaFoldDB" id="A0A1L9WVG8"/>
<dbReference type="Proteomes" id="UP000184546">
    <property type="component" value="Unassembled WGS sequence"/>
</dbReference>
<feature type="compositionally biased region" description="Pro residues" evidence="1">
    <location>
        <begin position="1"/>
        <end position="11"/>
    </location>
</feature>
<dbReference type="VEuPathDB" id="FungiDB:ASPACDRAFT_3209"/>
<evidence type="ECO:0008006" key="4">
    <source>
        <dbReference type="Google" id="ProtNLM"/>
    </source>
</evidence>
<feature type="compositionally biased region" description="Low complexity" evidence="1">
    <location>
        <begin position="377"/>
        <end position="394"/>
    </location>
</feature>
<dbReference type="GeneID" id="30973670"/>
<dbReference type="InterPro" id="IPR013922">
    <property type="entry name" value="Cyclin_PHO80-like"/>
</dbReference>
<dbReference type="GO" id="GO:0005634">
    <property type="term" value="C:nucleus"/>
    <property type="evidence" value="ECO:0007669"/>
    <property type="project" value="TreeGrafter"/>
</dbReference>
<gene>
    <name evidence="2" type="ORF">ASPACDRAFT_3209</name>
</gene>